<dbReference type="PANTHER" id="PTHR33562">
    <property type="entry name" value="ATILLA, ISOFORM B-RELATED-RELATED"/>
    <property type="match status" value="1"/>
</dbReference>
<evidence type="ECO:0000256" key="7">
    <source>
        <dbReference type="ARBA" id="ARBA00023288"/>
    </source>
</evidence>
<gene>
    <name evidence="12" type="primary">LOC114333892</name>
</gene>
<feature type="transmembrane region" description="Helical" evidence="8">
    <location>
        <begin position="163"/>
        <end position="181"/>
    </location>
</feature>
<keyword evidence="6 8" id="KW-0472">Membrane</keyword>
<evidence type="ECO:0000256" key="6">
    <source>
        <dbReference type="ARBA" id="ARBA00023136"/>
    </source>
</evidence>
<evidence type="ECO:0000256" key="9">
    <source>
        <dbReference type="SAM" id="SignalP"/>
    </source>
</evidence>
<protein>
    <submittedName>
        <fullName evidence="12">Uncharacterized protein LOC114333892</fullName>
    </submittedName>
</protein>
<reference evidence="10" key="2">
    <citation type="submission" date="2025-05" db="UniProtKB">
        <authorList>
            <consortium name="EnsemblMetazoa"/>
        </authorList>
    </citation>
    <scope>IDENTIFICATION</scope>
</reference>
<reference evidence="12" key="1">
    <citation type="submission" date="2025-04" db="UniProtKB">
        <authorList>
            <consortium name="RefSeq"/>
        </authorList>
    </citation>
    <scope>IDENTIFICATION</scope>
    <source>
        <tissue evidence="12">Whole insect</tissue>
    </source>
</reference>
<dbReference type="EnsemblMetazoa" id="XM_028283887.2">
    <property type="protein sequence ID" value="XP_028139688.1"/>
    <property type="gene ID" value="LOC114333892"/>
</dbReference>
<keyword evidence="2" id="KW-0336">GPI-anchor</keyword>
<evidence type="ECO:0000256" key="8">
    <source>
        <dbReference type="SAM" id="Phobius"/>
    </source>
</evidence>
<evidence type="ECO:0000256" key="1">
    <source>
        <dbReference type="ARBA" id="ARBA00004589"/>
    </source>
</evidence>
<dbReference type="Proteomes" id="UP001652700">
    <property type="component" value="Unplaced"/>
</dbReference>
<evidence type="ECO:0000256" key="2">
    <source>
        <dbReference type="ARBA" id="ARBA00022622"/>
    </source>
</evidence>
<evidence type="ECO:0000313" key="12">
    <source>
        <dbReference type="RefSeq" id="XP_028139688.1"/>
    </source>
</evidence>
<keyword evidence="3 8" id="KW-0812">Transmembrane</keyword>
<feature type="signal peptide" evidence="9">
    <location>
        <begin position="1"/>
        <end position="23"/>
    </location>
</feature>
<keyword evidence="7" id="KW-0449">Lipoprotein</keyword>
<keyword evidence="2" id="KW-0325">Glycoprotein</keyword>
<dbReference type="InterPro" id="IPR050975">
    <property type="entry name" value="Sleep_regulator"/>
</dbReference>
<sequence length="182" mass="19748">MKLILFGIVVLLYFIYCTEEGSALNCYQCQAKVGNGSDCESGKSDSNTTCQSSPDSNETLACFSIVVNESIALNCYQCRAQLGNGSNCESGKDMDPAWKVNCFPPISTNKTVACVAGVRNNTIIRDCGNTNTCNEKVPSGYYIKWCKNCTTDLCNTQTSSVSIITPTLLTPIIIFTAVLTYF</sequence>
<keyword evidence="5 8" id="KW-1133">Transmembrane helix</keyword>
<name>A0A6P7G3U7_DIAVI</name>
<keyword evidence="11" id="KW-1185">Reference proteome</keyword>
<feature type="chain" id="PRO_5028234849" evidence="9">
    <location>
        <begin position="24"/>
        <end position="182"/>
    </location>
</feature>
<proteinExistence type="predicted"/>
<comment type="subcellular location">
    <subcellularLocation>
        <location evidence="1">Membrane</location>
        <topology evidence="1">Lipid-anchor</topology>
        <topology evidence="1">GPI-anchor</topology>
    </subcellularLocation>
</comment>
<evidence type="ECO:0000313" key="11">
    <source>
        <dbReference type="Proteomes" id="UP001652700"/>
    </source>
</evidence>
<dbReference type="AlphaFoldDB" id="A0A6P7G3U7"/>
<dbReference type="OrthoDB" id="10654128at2759"/>
<dbReference type="GO" id="GO:0098552">
    <property type="term" value="C:side of membrane"/>
    <property type="evidence" value="ECO:0007669"/>
    <property type="project" value="UniProtKB-KW"/>
</dbReference>
<dbReference type="GeneID" id="114333892"/>
<evidence type="ECO:0000256" key="3">
    <source>
        <dbReference type="ARBA" id="ARBA00022692"/>
    </source>
</evidence>
<organism evidence="12">
    <name type="scientific">Diabrotica virgifera virgifera</name>
    <name type="common">western corn rootworm</name>
    <dbReference type="NCBI Taxonomy" id="50390"/>
    <lineage>
        <taxon>Eukaryota</taxon>
        <taxon>Metazoa</taxon>
        <taxon>Ecdysozoa</taxon>
        <taxon>Arthropoda</taxon>
        <taxon>Hexapoda</taxon>
        <taxon>Insecta</taxon>
        <taxon>Pterygota</taxon>
        <taxon>Neoptera</taxon>
        <taxon>Endopterygota</taxon>
        <taxon>Coleoptera</taxon>
        <taxon>Polyphaga</taxon>
        <taxon>Cucujiformia</taxon>
        <taxon>Chrysomeloidea</taxon>
        <taxon>Chrysomelidae</taxon>
        <taxon>Galerucinae</taxon>
        <taxon>Diabroticina</taxon>
        <taxon>Diabroticites</taxon>
        <taxon>Diabrotica</taxon>
    </lineage>
</organism>
<evidence type="ECO:0000256" key="4">
    <source>
        <dbReference type="ARBA" id="ARBA00022729"/>
    </source>
</evidence>
<dbReference type="KEGG" id="dvv:114333892"/>
<keyword evidence="4 9" id="KW-0732">Signal</keyword>
<dbReference type="RefSeq" id="XP_028139688.1">
    <property type="nucleotide sequence ID" value="XM_028283887.1"/>
</dbReference>
<dbReference type="InParanoid" id="A0A6P7G3U7"/>
<evidence type="ECO:0000256" key="5">
    <source>
        <dbReference type="ARBA" id="ARBA00022989"/>
    </source>
</evidence>
<accession>A0A6P7G3U7</accession>
<evidence type="ECO:0000313" key="10">
    <source>
        <dbReference type="EnsemblMetazoa" id="XP_028139688.1"/>
    </source>
</evidence>